<dbReference type="InterPro" id="IPR039261">
    <property type="entry name" value="FNR_nucleotide-bd"/>
</dbReference>
<evidence type="ECO:0000313" key="4">
    <source>
        <dbReference type="Proteomes" id="UP000264330"/>
    </source>
</evidence>
<keyword evidence="2" id="KW-0274">FAD</keyword>
<evidence type="ECO:0000256" key="2">
    <source>
        <dbReference type="ARBA" id="ARBA00022827"/>
    </source>
</evidence>
<dbReference type="SUPFAM" id="SSF52343">
    <property type="entry name" value="Ferredoxin reductase-like, C-terminal NADP-linked domain"/>
    <property type="match status" value="1"/>
</dbReference>
<accession>A0A3D5J453</accession>
<dbReference type="PANTHER" id="PTHR43644:SF1">
    <property type="entry name" value="NAD(P)H-FLAVIN REDUCTASE"/>
    <property type="match status" value="1"/>
</dbReference>
<evidence type="ECO:0000256" key="1">
    <source>
        <dbReference type="ARBA" id="ARBA00022630"/>
    </source>
</evidence>
<sequence length="49" mass="5738">IDNYLSHHDEPEDIEYYFCGPPLMNKAVEKMTEDFGVPRENVRFDDFGG</sequence>
<dbReference type="Gene3D" id="3.40.50.80">
    <property type="entry name" value="Nucleotide-binding domain of ferredoxin-NADP reductase (FNR) module"/>
    <property type="match status" value="1"/>
</dbReference>
<organism evidence="3 4">
    <name type="scientific">Zunongwangia profunda</name>
    <dbReference type="NCBI Taxonomy" id="398743"/>
    <lineage>
        <taxon>Bacteria</taxon>
        <taxon>Pseudomonadati</taxon>
        <taxon>Bacteroidota</taxon>
        <taxon>Flavobacteriia</taxon>
        <taxon>Flavobacteriales</taxon>
        <taxon>Flavobacteriaceae</taxon>
        <taxon>Zunongwangia</taxon>
    </lineage>
</organism>
<proteinExistence type="predicted"/>
<dbReference type="PANTHER" id="PTHR43644">
    <property type="entry name" value="NA(+)-TRANSLOCATING NADH-QUINONE REDUCTASE SUBUNIT"/>
    <property type="match status" value="1"/>
</dbReference>
<evidence type="ECO:0000313" key="3">
    <source>
        <dbReference type="EMBL" id="HCV82056.1"/>
    </source>
</evidence>
<name>A0A3D5J453_9FLAO</name>
<protein>
    <submittedName>
        <fullName evidence="3">NADH:ubiquinone reductase (Na(+)-transporting) subunit F</fullName>
    </submittedName>
</protein>
<gene>
    <name evidence="3" type="ORF">DGQ38_13505</name>
</gene>
<dbReference type="AlphaFoldDB" id="A0A3D5J453"/>
<reference evidence="3 4" key="1">
    <citation type="journal article" date="2018" name="Nat. Biotechnol.">
        <title>A standardized bacterial taxonomy based on genome phylogeny substantially revises the tree of life.</title>
        <authorList>
            <person name="Parks D.H."/>
            <person name="Chuvochina M."/>
            <person name="Waite D.W."/>
            <person name="Rinke C."/>
            <person name="Skarshewski A."/>
            <person name="Chaumeil P.A."/>
            <person name="Hugenholtz P."/>
        </authorList>
    </citation>
    <scope>NUCLEOTIDE SEQUENCE [LARGE SCALE GENOMIC DNA]</scope>
    <source>
        <strain evidence="3">UBA9359</strain>
    </source>
</reference>
<feature type="non-terminal residue" evidence="3">
    <location>
        <position position="1"/>
    </location>
</feature>
<dbReference type="EMBL" id="DPMF01000309">
    <property type="protein sequence ID" value="HCV82056.1"/>
    <property type="molecule type" value="Genomic_DNA"/>
</dbReference>
<comment type="caution">
    <text evidence="3">The sequence shown here is derived from an EMBL/GenBank/DDBJ whole genome shotgun (WGS) entry which is preliminary data.</text>
</comment>
<keyword evidence="1" id="KW-0285">Flavoprotein</keyword>
<keyword evidence="3" id="KW-0830">Ubiquinone</keyword>
<dbReference type="Proteomes" id="UP000264330">
    <property type="component" value="Unassembled WGS sequence"/>
</dbReference>